<evidence type="ECO:0000256" key="1">
    <source>
        <dbReference type="SAM" id="MobiDB-lite"/>
    </source>
</evidence>
<dbReference type="Gene3D" id="2.30.30.40">
    <property type="entry name" value="SH3 Domains"/>
    <property type="match status" value="1"/>
</dbReference>
<organism evidence="3 4">
    <name type="scientific">Mesorhizobium alhagi CCNWXJ12-2</name>
    <dbReference type="NCBI Taxonomy" id="1107882"/>
    <lineage>
        <taxon>Bacteria</taxon>
        <taxon>Pseudomonadati</taxon>
        <taxon>Pseudomonadota</taxon>
        <taxon>Alphaproteobacteria</taxon>
        <taxon>Hyphomicrobiales</taxon>
        <taxon>Phyllobacteriaceae</taxon>
        <taxon>Allomesorhizobium</taxon>
    </lineage>
</organism>
<dbReference type="RefSeq" id="WP_008835716.1">
    <property type="nucleotide sequence ID" value="NZ_AHAM01000073.1"/>
</dbReference>
<feature type="domain" description="SH3b" evidence="2">
    <location>
        <begin position="207"/>
        <end position="266"/>
    </location>
</feature>
<sequence>MKNFRKLGAAGVPKRLFRVRLDWRKARRMAGVAAAVSSVVAAGTLSAMFVDHLAERAVMRAAAEAPATVRETIRAAAADKAEAALAAAKAAPKSATPLRHDTAQAKAAPAGLQAAAPAQRAATVALKPAATSAPKFPGQEKTPSAAPAMAYAEQGDATGRQFDGSASENDDPADETAIATVPLPASAPFPEPRDEEAGKAEEEAEEGREARVTKYVNLRSGPNDESRVVAVVPAKASVSVLDCKAWCEVVFDGKKGWIYKRFIRES</sequence>
<dbReference type="PATRIC" id="fig|1107882.3.peg.2049"/>
<reference evidence="3 4" key="1">
    <citation type="journal article" date="2012" name="J. Bacteriol.">
        <title>Draft Genome Sequence of Mesorhizobium alhagi CCNWXJ12-2T, a Novel Salt-Resistant Species Isolated from the Desert of Northwestern China.</title>
        <authorList>
            <person name="Zhou M."/>
            <person name="Chen W."/>
            <person name="Chen H."/>
            <person name="Wei G."/>
        </authorList>
    </citation>
    <scope>NUCLEOTIDE SEQUENCE [LARGE SCALE GENOMIC DNA]</scope>
    <source>
        <strain evidence="3 4">CCNWXJ12-2</strain>
    </source>
</reference>
<name>H0HPK5_9HYPH</name>
<evidence type="ECO:0000313" key="3">
    <source>
        <dbReference type="EMBL" id="EHK57298.1"/>
    </source>
</evidence>
<evidence type="ECO:0000313" key="4">
    <source>
        <dbReference type="Proteomes" id="UP000003250"/>
    </source>
</evidence>
<gene>
    <name evidence="3" type="ORF">MAXJ12_10423</name>
</gene>
<dbReference type="OrthoDB" id="8421932at2"/>
<protein>
    <recommendedName>
        <fullName evidence="2">SH3b domain-containing protein</fullName>
    </recommendedName>
</protein>
<evidence type="ECO:0000259" key="2">
    <source>
        <dbReference type="SMART" id="SM00287"/>
    </source>
</evidence>
<dbReference type="EMBL" id="AHAM01000073">
    <property type="protein sequence ID" value="EHK57298.1"/>
    <property type="molecule type" value="Genomic_DNA"/>
</dbReference>
<feature type="region of interest" description="Disordered" evidence="1">
    <location>
        <begin position="91"/>
        <end position="114"/>
    </location>
</feature>
<feature type="compositionally biased region" description="Basic and acidic residues" evidence="1">
    <location>
        <begin position="191"/>
        <end position="210"/>
    </location>
</feature>
<proteinExistence type="predicted"/>
<keyword evidence="4" id="KW-1185">Reference proteome</keyword>
<dbReference type="Pfam" id="PF08239">
    <property type="entry name" value="SH3_3"/>
    <property type="match status" value="1"/>
</dbReference>
<feature type="region of interest" description="Disordered" evidence="1">
    <location>
        <begin position="181"/>
        <end position="210"/>
    </location>
</feature>
<dbReference type="AlphaFoldDB" id="H0HPK5"/>
<feature type="compositionally biased region" description="Low complexity" evidence="1">
    <location>
        <begin position="104"/>
        <end position="114"/>
    </location>
</feature>
<dbReference type="SMART" id="SM00287">
    <property type="entry name" value="SH3b"/>
    <property type="match status" value="1"/>
</dbReference>
<dbReference type="InterPro" id="IPR003646">
    <property type="entry name" value="SH3-like_bac-type"/>
</dbReference>
<accession>H0HPK5</accession>
<dbReference type="Proteomes" id="UP000003250">
    <property type="component" value="Unassembled WGS sequence"/>
</dbReference>